<dbReference type="Pfam" id="PF13411">
    <property type="entry name" value="MerR_1"/>
    <property type="match status" value="1"/>
</dbReference>
<dbReference type="SMART" id="SM00422">
    <property type="entry name" value="HTH_MERR"/>
    <property type="match status" value="1"/>
</dbReference>
<dbReference type="HOGENOM" id="CLU_060077_3_1_6"/>
<dbReference type="GO" id="GO:0003677">
    <property type="term" value="F:DNA binding"/>
    <property type="evidence" value="ECO:0007669"/>
    <property type="project" value="UniProtKB-KW"/>
</dbReference>
<evidence type="ECO:0000313" key="5">
    <source>
        <dbReference type="Proteomes" id="UP000019205"/>
    </source>
</evidence>
<dbReference type="PROSITE" id="PS50937">
    <property type="entry name" value="HTH_MERR_2"/>
    <property type="match status" value="1"/>
</dbReference>
<dbReference type="SUPFAM" id="SSF46955">
    <property type="entry name" value="Putative DNA-binding domain"/>
    <property type="match status" value="1"/>
</dbReference>
<dbReference type="EMBL" id="AAOA02000002">
    <property type="protein sequence ID" value="EAQ98564.1"/>
    <property type="molecule type" value="Genomic_DNA"/>
</dbReference>
<dbReference type="AlphaFoldDB" id="A4A6B7"/>
<reference evidence="4 5" key="1">
    <citation type="journal article" date="2007" name="Proc. Natl. Acad. Sci. U.S.A.">
        <title>Characterization of a marine gammaproteobacterium capable of aerobic anoxygenic photosynthesis.</title>
        <authorList>
            <person name="Fuchs B.M."/>
            <person name="Spring S."/>
            <person name="Teeling H."/>
            <person name="Quast C."/>
            <person name="Wulf J."/>
            <person name="Schattenhofer M."/>
            <person name="Yan S."/>
            <person name="Ferriera S."/>
            <person name="Johnson J."/>
            <person name="Glockner F.O."/>
            <person name="Amann R."/>
        </authorList>
    </citation>
    <scope>NUCLEOTIDE SEQUENCE [LARGE SCALE GENOMIC DNA]</scope>
    <source>
        <strain evidence="4">KT71</strain>
    </source>
</reference>
<dbReference type="STRING" id="314285.KT71_01265"/>
<organism evidence="4 5">
    <name type="scientific">Congregibacter litoralis KT71</name>
    <dbReference type="NCBI Taxonomy" id="314285"/>
    <lineage>
        <taxon>Bacteria</taxon>
        <taxon>Pseudomonadati</taxon>
        <taxon>Pseudomonadota</taxon>
        <taxon>Gammaproteobacteria</taxon>
        <taxon>Cellvibrionales</taxon>
        <taxon>Halieaceae</taxon>
        <taxon>Congregibacter</taxon>
    </lineage>
</organism>
<proteinExistence type="predicted"/>
<evidence type="ECO:0000259" key="3">
    <source>
        <dbReference type="PROSITE" id="PS50937"/>
    </source>
</evidence>
<dbReference type="InterPro" id="IPR009061">
    <property type="entry name" value="DNA-bd_dom_put_sf"/>
</dbReference>
<dbReference type="Gene3D" id="1.10.1660.10">
    <property type="match status" value="1"/>
</dbReference>
<keyword evidence="2" id="KW-0175">Coiled coil</keyword>
<dbReference type="Proteomes" id="UP000019205">
    <property type="component" value="Chromosome"/>
</dbReference>
<dbReference type="InterPro" id="IPR047057">
    <property type="entry name" value="MerR_fam"/>
</dbReference>
<protein>
    <submittedName>
        <fullName evidence="4">Transcriptional regulator, MerR family</fullName>
    </submittedName>
</protein>
<evidence type="ECO:0000256" key="2">
    <source>
        <dbReference type="SAM" id="Coils"/>
    </source>
</evidence>
<gene>
    <name evidence="4" type="ORF">KT71_01265</name>
</gene>
<keyword evidence="5" id="KW-1185">Reference proteome</keyword>
<dbReference type="CDD" id="cd04776">
    <property type="entry name" value="HTH_GnyR"/>
    <property type="match status" value="1"/>
</dbReference>
<dbReference type="RefSeq" id="WP_008292646.1">
    <property type="nucleotide sequence ID" value="NZ_CM002299.1"/>
</dbReference>
<name>A4A6B7_9GAMM</name>
<dbReference type="PANTHER" id="PTHR30204:SF58">
    <property type="entry name" value="HTH-TYPE TRANSCRIPTIONAL REGULATOR YFMP"/>
    <property type="match status" value="1"/>
</dbReference>
<reference evidence="4 5" key="2">
    <citation type="journal article" date="2009" name="PLoS ONE">
        <title>The photosynthetic apparatus and its regulation in the aerobic gammaproteobacterium Congregibacter litoralis gen. nov., sp. nov.</title>
        <authorList>
            <person name="Spring S."/>
            <person name="Lunsdorf H."/>
            <person name="Fuchs B.M."/>
            <person name="Tindall B.J."/>
        </authorList>
    </citation>
    <scope>NUCLEOTIDE SEQUENCE [LARGE SCALE GENOMIC DNA]</scope>
    <source>
        <strain evidence="4">KT71</strain>
    </source>
</reference>
<dbReference type="eggNOG" id="COG0789">
    <property type="taxonomic scope" value="Bacteria"/>
</dbReference>
<dbReference type="OrthoDB" id="9803659at2"/>
<feature type="domain" description="HTH merR-type" evidence="3">
    <location>
        <begin position="7"/>
        <end position="74"/>
    </location>
</feature>
<dbReference type="InterPro" id="IPR000551">
    <property type="entry name" value="MerR-type_HTH_dom"/>
</dbReference>
<sequence length="138" mass="15944">MSSSQKRFTISELSREFDISTRTIRFYEERGFIKPLRSGQKRIYTPADRARIRLILRGKRIGLSLAESVEIIDMYHPGESDSAQLDSLLSRIGKRRAALEQQRKDLDDMLAALDEVEGLCREAREKHRDQQPHKSLSA</sequence>
<evidence type="ECO:0000256" key="1">
    <source>
        <dbReference type="ARBA" id="ARBA00023125"/>
    </source>
</evidence>
<dbReference type="GO" id="GO:0003700">
    <property type="term" value="F:DNA-binding transcription factor activity"/>
    <property type="evidence" value="ECO:0007669"/>
    <property type="project" value="InterPro"/>
</dbReference>
<dbReference type="PANTHER" id="PTHR30204">
    <property type="entry name" value="REDOX-CYCLING DRUG-SENSING TRANSCRIPTIONAL ACTIVATOR SOXR"/>
    <property type="match status" value="1"/>
</dbReference>
<feature type="coiled-coil region" evidence="2">
    <location>
        <begin position="96"/>
        <end position="126"/>
    </location>
</feature>
<accession>A4A6B7</accession>
<comment type="caution">
    <text evidence="4">The sequence shown here is derived from an EMBL/GenBank/DDBJ whole genome shotgun (WGS) entry which is preliminary data.</text>
</comment>
<keyword evidence="1" id="KW-0238">DNA-binding</keyword>
<evidence type="ECO:0000313" key="4">
    <source>
        <dbReference type="EMBL" id="EAQ98564.1"/>
    </source>
</evidence>